<dbReference type="AlphaFoldDB" id="A0A9P4M6M6"/>
<proteinExistence type="predicted"/>
<name>A0A9P4M6M6_9PEZI</name>
<feature type="compositionally biased region" description="Polar residues" evidence="1">
    <location>
        <begin position="116"/>
        <end position="139"/>
    </location>
</feature>
<organism evidence="2 3">
    <name type="scientific">Rhizodiscina lignyota</name>
    <dbReference type="NCBI Taxonomy" id="1504668"/>
    <lineage>
        <taxon>Eukaryota</taxon>
        <taxon>Fungi</taxon>
        <taxon>Dikarya</taxon>
        <taxon>Ascomycota</taxon>
        <taxon>Pezizomycotina</taxon>
        <taxon>Dothideomycetes</taxon>
        <taxon>Pleosporomycetidae</taxon>
        <taxon>Aulographales</taxon>
        <taxon>Rhizodiscinaceae</taxon>
        <taxon>Rhizodiscina</taxon>
    </lineage>
</organism>
<protein>
    <submittedName>
        <fullName evidence="2">Uncharacterized protein</fullName>
    </submittedName>
</protein>
<keyword evidence="3" id="KW-1185">Reference proteome</keyword>
<gene>
    <name evidence="2" type="ORF">NA57DRAFT_56653</name>
</gene>
<comment type="caution">
    <text evidence="2">The sequence shown here is derived from an EMBL/GenBank/DDBJ whole genome shotgun (WGS) entry which is preliminary data.</text>
</comment>
<feature type="region of interest" description="Disordered" evidence="1">
    <location>
        <begin position="115"/>
        <end position="140"/>
    </location>
</feature>
<evidence type="ECO:0000256" key="1">
    <source>
        <dbReference type="SAM" id="MobiDB-lite"/>
    </source>
</evidence>
<dbReference type="Proteomes" id="UP000799772">
    <property type="component" value="Unassembled WGS sequence"/>
</dbReference>
<sequence length="201" mass="22239">MPFMLEPNLNHERSVMSTVGLGRTLATGRSRFNHHWNSHECNKIPVARCYKNGHVGTCKQCMRQFNCRWGCDDHPYVDGHNLEAKAKFEGVSLDKLRCRYDQGIVEAIQSDKDCSNGVTTSGERHVSGSQSDVAASGSHTGVAASGQQVGVAASQTNQQANMVKMTAKKRKRAGLIKRVGKQNNVGRKKFAQTAMLEHQRR</sequence>
<evidence type="ECO:0000313" key="3">
    <source>
        <dbReference type="Proteomes" id="UP000799772"/>
    </source>
</evidence>
<dbReference type="EMBL" id="ML978126">
    <property type="protein sequence ID" value="KAF2099025.1"/>
    <property type="molecule type" value="Genomic_DNA"/>
</dbReference>
<reference evidence="2" key="1">
    <citation type="journal article" date="2020" name="Stud. Mycol.">
        <title>101 Dothideomycetes genomes: a test case for predicting lifestyles and emergence of pathogens.</title>
        <authorList>
            <person name="Haridas S."/>
            <person name="Albert R."/>
            <person name="Binder M."/>
            <person name="Bloem J."/>
            <person name="Labutti K."/>
            <person name="Salamov A."/>
            <person name="Andreopoulos B."/>
            <person name="Baker S."/>
            <person name="Barry K."/>
            <person name="Bills G."/>
            <person name="Bluhm B."/>
            <person name="Cannon C."/>
            <person name="Castanera R."/>
            <person name="Culley D."/>
            <person name="Daum C."/>
            <person name="Ezra D."/>
            <person name="Gonzalez J."/>
            <person name="Henrissat B."/>
            <person name="Kuo A."/>
            <person name="Liang C."/>
            <person name="Lipzen A."/>
            <person name="Lutzoni F."/>
            <person name="Magnuson J."/>
            <person name="Mondo S."/>
            <person name="Nolan M."/>
            <person name="Ohm R."/>
            <person name="Pangilinan J."/>
            <person name="Park H.-J."/>
            <person name="Ramirez L."/>
            <person name="Alfaro M."/>
            <person name="Sun H."/>
            <person name="Tritt A."/>
            <person name="Yoshinaga Y."/>
            <person name="Zwiers L.-H."/>
            <person name="Turgeon B."/>
            <person name="Goodwin S."/>
            <person name="Spatafora J."/>
            <person name="Crous P."/>
            <person name="Grigoriev I."/>
        </authorList>
    </citation>
    <scope>NUCLEOTIDE SEQUENCE</scope>
    <source>
        <strain evidence="2">CBS 133067</strain>
    </source>
</reference>
<evidence type="ECO:0000313" key="2">
    <source>
        <dbReference type="EMBL" id="KAF2099025.1"/>
    </source>
</evidence>
<accession>A0A9P4M6M6</accession>